<feature type="domain" description="Transketolase-like pyrimidine-binding" evidence="9">
    <location>
        <begin position="650"/>
        <end position="855"/>
    </location>
</feature>
<comment type="function">
    <text evidence="6">The 2-oxoglutarate dehydrogenase complex catalyzes the overall conversion of 2-oxoglutarate to succinyl-CoA and CO(2). It contains multiple copies of three enzymatic components: 2-oxoglutarate dehydrogenase (E1), dihydrolipoamide succinyltransferase (E2) and lipoamide dehydrogenase (E3).</text>
</comment>
<dbReference type="InterPro" id="IPR032106">
    <property type="entry name" value="2-oxogl_dehyd_N"/>
</dbReference>
<evidence type="ECO:0000259" key="9">
    <source>
        <dbReference type="SMART" id="SM00861"/>
    </source>
</evidence>
<dbReference type="Pfam" id="PF02779">
    <property type="entry name" value="Transket_pyr"/>
    <property type="match status" value="1"/>
</dbReference>
<dbReference type="InterPro" id="IPR029061">
    <property type="entry name" value="THDP-binding"/>
</dbReference>
<dbReference type="InterPro" id="IPR005475">
    <property type="entry name" value="Transketolase-like_Pyr-bd"/>
</dbReference>
<dbReference type="Gene3D" id="3.40.50.11610">
    <property type="entry name" value="Multifunctional 2-oxoglutarate metabolism enzyme, C-terminal domain"/>
    <property type="match status" value="1"/>
</dbReference>
<dbReference type="GO" id="GO:0045252">
    <property type="term" value="C:oxoglutarate dehydrogenase complex"/>
    <property type="evidence" value="ECO:0007669"/>
    <property type="project" value="TreeGrafter"/>
</dbReference>
<dbReference type="GO" id="GO:0005739">
    <property type="term" value="C:mitochondrion"/>
    <property type="evidence" value="ECO:0007669"/>
    <property type="project" value="TreeGrafter"/>
</dbReference>
<evidence type="ECO:0000256" key="2">
    <source>
        <dbReference type="ARBA" id="ARBA00006936"/>
    </source>
</evidence>
<dbReference type="Pfam" id="PF16078">
    <property type="entry name" value="2-oxogl_dehyd_N"/>
    <property type="match status" value="1"/>
</dbReference>
<dbReference type="PANTHER" id="PTHR23152:SF4">
    <property type="entry name" value="2-OXOADIPATE DEHYDROGENASE COMPLEX COMPONENT E1"/>
    <property type="match status" value="1"/>
</dbReference>
<evidence type="ECO:0000256" key="5">
    <source>
        <dbReference type="ARBA" id="ARBA00023052"/>
    </source>
</evidence>
<evidence type="ECO:0000256" key="8">
    <source>
        <dbReference type="ARBA" id="ARBA00042984"/>
    </source>
</evidence>
<comment type="cofactor">
    <cofactor evidence="1">
        <name>thiamine diphosphate</name>
        <dbReference type="ChEBI" id="CHEBI:58937"/>
    </cofactor>
</comment>
<dbReference type="Gene3D" id="3.40.50.12470">
    <property type="match status" value="1"/>
</dbReference>
<dbReference type="Gene3D" id="3.40.50.970">
    <property type="match status" value="1"/>
</dbReference>
<evidence type="ECO:0000256" key="6">
    <source>
        <dbReference type="ARBA" id="ARBA00037426"/>
    </source>
</evidence>
<dbReference type="InterPro" id="IPR011603">
    <property type="entry name" value="2oxoglutarate_DH_E1"/>
</dbReference>
<dbReference type="InterPro" id="IPR031717">
    <property type="entry name" value="ODO-1/KGD_C"/>
</dbReference>
<dbReference type="GO" id="GO:0030976">
    <property type="term" value="F:thiamine pyrophosphate binding"/>
    <property type="evidence" value="ECO:0007669"/>
    <property type="project" value="InterPro"/>
</dbReference>
<gene>
    <name evidence="10" type="ORF">MACK_002330</name>
</gene>
<evidence type="ECO:0000313" key="10">
    <source>
        <dbReference type="EMBL" id="UKK01514.2"/>
    </source>
</evidence>
<evidence type="ECO:0000256" key="4">
    <source>
        <dbReference type="ARBA" id="ARBA00023002"/>
    </source>
</evidence>
<dbReference type="Proteomes" id="UP000244811">
    <property type="component" value="Chromosome 3"/>
</dbReference>
<dbReference type="Pfam" id="PF00676">
    <property type="entry name" value="E1_dh"/>
    <property type="match status" value="1"/>
</dbReference>
<dbReference type="PANTHER" id="PTHR23152">
    <property type="entry name" value="2-OXOGLUTARATE DEHYDROGENASE"/>
    <property type="match status" value="1"/>
</dbReference>
<dbReference type="GO" id="GO:0004591">
    <property type="term" value="F:oxoglutarate dehydrogenase (succinyl-transferring) activity"/>
    <property type="evidence" value="ECO:0007669"/>
    <property type="project" value="UniProtKB-EC"/>
</dbReference>
<dbReference type="CDD" id="cd02016">
    <property type="entry name" value="TPP_E1_OGDC_like"/>
    <property type="match status" value="1"/>
</dbReference>
<comment type="similarity">
    <text evidence="2">Belongs to the alpha-ketoglutarate dehydrogenase family.</text>
</comment>
<reference evidence="10" key="1">
    <citation type="submission" date="2022-07" db="EMBL/GenBank/DDBJ databases">
        <title>Evaluation of T. orientalis genome assembly methods using nanopore sequencing and analysis of variation between genomes.</title>
        <authorList>
            <person name="Yam J."/>
            <person name="Micallef M.L."/>
            <person name="Liu M."/>
            <person name="Djordjevic S.P."/>
            <person name="Bogema D.R."/>
            <person name="Jenkins C."/>
        </authorList>
    </citation>
    <scope>NUCLEOTIDE SEQUENCE</scope>
    <source>
        <strain evidence="10">Goon Nure</strain>
    </source>
</reference>
<dbReference type="PIRSF" id="PIRSF000157">
    <property type="entry name" value="Oxoglu_dh_E1"/>
    <property type="match status" value="1"/>
</dbReference>
<dbReference type="SMART" id="SM00861">
    <property type="entry name" value="Transket_pyr"/>
    <property type="match status" value="1"/>
</dbReference>
<dbReference type="InterPro" id="IPR042179">
    <property type="entry name" value="KGD_C_sf"/>
</dbReference>
<sequence>MRFGLLRISQNLRQFVNFNGESSNYLEYLYYVYRTDPNHLQKSWQNYFSFLEQGKNYPVHHFDRNVIFKNIPLVSNQATSQASELISKVAEGVTGPEVLKLNELASAYRTYGHLVSTVDPLNLPKRIPFFRVVEGMEERLNIKNYKLTNEELTKTVPNLGLGGIFNAEGTVQSQIDKLKERYCGNITFEFGHISDSQAVAFLIDQIESDNFLNLSKEESLGCFKSICRAVKFEQFCAKAFPTLKRFGMDGMESLLVLLESIEKSSREFGANSILMTMSHRGRLGVLSNFLNKPLEESFAEFRGANWFVDSNFRSGDVKYHNGYTCVKNGLDIQMISNSSHLQFSHPVLTGLVKAKQHFENDVKKEKTVPVAIHGNSAISGQGMPYEVVQMSKIKGFTVGGTINIVVNNQIGFTASPMEASSSRYPTDVAKVVEAPVIHVNAYSIEGVVFAGRLACLYRQKFHTDVFINLVGFRRFGHNELDMPKFTNAEMYHKVDQVPNLMVYYKNYLNTKMGIDMEELNKIENATGSDFQKSLDLSKSIERIKEPIQNENWRSILKLIEGFYVDNSLHNRVMQRIAASKKGSKGASLGIADSGKQLTLNPEVLRTGLDQGLLLKLGVKCSTIPEEIKLHNNIKKIFDQRLQALNSGTGIDTAISEVLAFSSLSHDGFHVRLSGQESKRGTFSHRHAQVQCQNTFEYYNVFDGMDVRILNSYLSELAAVGFEYGYSLYSPKTLNIWEAQFGDFVNGAQVIIDSFITSAETKWNYFSGVVMFLPHGYDGQGPDHSSCRIERFLQSSNDSEDLSDNLGLGEDYAKLCNISVVNCSISSNLFHVLRRHMHRPYRKPLICVTGKKLLKLRGAFSNLSEFETGTFFQRYIPDPLFNPNIMDHLYKGAPGAGKSSGGSKVDGKHLDKVEKVILCSGQIYYDLLEFRENNKETKKNLENVAIARLEEITPFPAQWVLDDLRLYKNLKTVVWCQEEHENGGCYYFVRERLNNLLKILRESYGSKVDATVKYAGRLPCATTAVGDPKTHNEEHALVEGAFYI</sequence>
<evidence type="ECO:0000256" key="3">
    <source>
        <dbReference type="ARBA" id="ARBA00012280"/>
    </source>
</evidence>
<dbReference type="GO" id="GO:0006099">
    <property type="term" value="P:tricarboxylic acid cycle"/>
    <property type="evidence" value="ECO:0007669"/>
    <property type="project" value="TreeGrafter"/>
</dbReference>
<evidence type="ECO:0000256" key="1">
    <source>
        <dbReference type="ARBA" id="ARBA00001964"/>
    </source>
</evidence>
<dbReference type="Pfam" id="PF16870">
    <property type="entry name" value="OxoGdeHyase_C"/>
    <property type="match status" value="1"/>
</dbReference>
<evidence type="ECO:0000313" key="11">
    <source>
        <dbReference type="Proteomes" id="UP000244811"/>
    </source>
</evidence>
<proteinExistence type="inferred from homology"/>
<dbReference type="EC" id="1.2.4.2" evidence="3"/>
<dbReference type="SUPFAM" id="SSF52518">
    <property type="entry name" value="Thiamin diphosphate-binding fold (THDP-binding)"/>
    <property type="match status" value="2"/>
</dbReference>
<evidence type="ECO:0000256" key="7">
    <source>
        <dbReference type="ARBA" id="ARBA00040267"/>
    </source>
</evidence>
<accession>A0A976QT23</accession>
<dbReference type="Gene3D" id="1.10.287.1150">
    <property type="entry name" value="TPP helical domain"/>
    <property type="match status" value="1"/>
</dbReference>
<organism evidence="10 11">
    <name type="scientific">Theileria orientalis</name>
    <dbReference type="NCBI Taxonomy" id="68886"/>
    <lineage>
        <taxon>Eukaryota</taxon>
        <taxon>Sar</taxon>
        <taxon>Alveolata</taxon>
        <taxon>Apicomplexa</taxon>
        <taxon>Aconoidasida</taxon>
        <taxon>Piroplasmida</taxon>
        <taxon>Theileriidae</taxon>
        <taxon>Theileria</taxon>
    </lineage>
</organism>
<protein>
    <recommendedName>
        <fullName evidence="7">2-oxoglutarate dehydrogenase, mitochondrial</fullName>
        <ecNumber evidence="3">1.2.4.2</ecNumber>
    </recommendedName>
    <alternativeName>
        <fullName evidence="8">2-oxoglutarate dehydrogenase complex component E1</fullName>
    </alternativeName>
</protein>
<dbReference type="NCBIfam" id="NF006914">
    <property type="entry name" value="PRK09404.1"/>
    <property type="match status" value="1"/>
</dbReference>
<keyword evidence="5" id="KW-0786">Thiamine pyrophosphate</keyword>
<name>A0A976QT23_THEOR</name>
<keyword evidence="4 10" id="KW-0560">Oxidoreductase</keyword>
<dbReference type="InterPro" id="IPR001017">
    <property type="entry name" value="DH_E1"/>
</dbReference>
<dbReference type="EMBL" id="CP056070">
    <property type="protein sequence ID" value="UKK01514.2"/>
    <property type="molecule type" value="Genomic_DNA"/>
</dbReference>
<dbReference type="AlphaFoldDB" id="A0A976QT23"/>